<dbReference type="EMBL" id="PDCG01000001">
    <property type="protein sequence ID" value="RBP98478.1"/>
    <property type="molecule type" value="Genomic_DNA"/>
</dbReference>
<accession>A0A366KBC3</accession>
<proteinExistence type="predicted"/>
<dbReference type="RefSeq" id="WP_113859452.1">
    <property type="nucleotide sequence ID" value="NZ_PDCG01000001.1"/>
</dbReference>
<organism evidence="1 2">
    <name type="scientific">Bifidobacterium aemilianum</name>
    <dbReference type="NCBI Taxonomy" id="2493120"/>
    <lineage>
        <taxon>Bacteria</taxon>
        <taxon>Bacillati</taxon>
        <taxon>Actinomycetota</taxon>
        <taxon>Actinomycetes</taxon>
        <taxon>Bifidobacteriales</taxon>
        <taxon>Bifidobacteriaceae</taxon>
        <taxon>Bifidobacterium</taxon>
    </lineage>
</organism>
<gene>
    <name evidence="1" type="ORF">CRD60_01020</name>
</gene>
<sequence length="171" mass="19735">MRLVKVLKQVRNDYQGVYECEKCHGIRIDKGLDSYSDRNYRENVIPKMPCYLCDDAAPLSKRYWMALCTVVWACQPHGEFTPTEEHGFPSFTKAYTDKNNICYITLSFDSLGYECEAGEVWANPKISWNKGLFDLIVDGKAKGFDQMSLAQQVVDMCLRDLRAKYEDKEAE</sequence>
<dbReference type="AlphaFoldDB" id="A0A366KBC3"/>
<name>A0A366KBC3_9BIFI</name>
<evidence type="ECO:0000313" key="2">
    <source>
        <dbReference type="Proteomes" id="UP000252530"/>
    </source>
</evidence>
<dbReference type="OrthoDB" id="9256063at2"/>
<comment type="caution">
    <text evidence="1">The sequence shown here is derived from an EMBL/GenBank/DDBJ whole genome shotgun (WGS) entry which is preliminary data.</text>
</comment>
<reference evidence="1 2" key="1">
    <citation type="submission" date="2017-10" db="EMBL/GenBank/DDBJ databases">
        <title>Bifidobacterium xylocopum sp. nov. and Bifidobacterium aemilianum sp. nov., from the carpenter bee (Xylocopa violacea) digestive tract.</title>
        <authorList>
            <person name="Alberoni D."/>
            <person name="Baffoni L."/>
            <person name="Di Gioia D."/>
            <person name="Gaggia F."/>
            <person name="Biavati B."/>
        </authorList>
    </citation>
    <scope>NUCLEOTIDE SEQUENCE [LARGE SCALE GENOMIC DNA]</scope>
    <source>
        <strain evidence="1 2">XV10</strain>
    </source>
</reference>
<keyword evidence="2" id="KW-1185">Reference proteome</keyword>
<evidence type="ECO:0000313" key="1">
    <source>
        <dbReference type="EMBL" id="RBP98478.1"/>
    </source>
</evidence>
<dbReference type="Proteomes" id="UP000252530">
    <property type="component" value="Unassembled WGS sequence"/>
</dbReference>
<protein>
    <submittedName>
        <fullName evidence="1">Uncharacterized protein</fullName>
    </submittedName>
</protein>